<dbReference type="InterPro" id="IPR003837">
    <property type="entry name" value="GatC"/>
</dbReference>
<dbReference type="Pfam" id="PF02686">
    <property type="entry name" value="GatC"/>
    <property type="match status" value="1"/>
</dbReference>
<dbReference type="EMBL" id="MHMN01000057">
    <property type="protein sequence ID" value="OGZ26696.1"/>
    <property type="molecule type" value="Genomic_DNA"/>
</dbReference>
<gene>
    <name evidence="1" type="ORF">A2427_04455</name>
</gene>
<evidence type="ECO:0008006" key="3">
    <source>
        <dbReference type="Google" id="ProtNLM"/>
    </source>
</evidence>
<evidence type="ECO:0000313" key="2">
    <source>
        <dbReference type="Proteomes" id="UP000176326"/>
    </source>
</evidence>
<dbReference type="GO" id="GO:0006450">
    <property type="term" value="P:regulation of translational fidelity"/>
    <property type="evidence" value="ECO:0007669"/>
    <property type="project" value="InterPro"/>
</dbReference>
<name>A0A1G2ELN2_9BACT</name>
<dbReference type="SUPFAM" id="SSF141000">
    <property type="entry name" value="Glu-tRNAGln amidotransferase C subunit"/>
    <property type="match status" value="1"/>
</dbReference>
<dbReference type="NCBIfam" id="TIGR00135">
    <property type="entry name" value="gatC"/>
    <property type="match status" value="1"/>
</dbReference>
<organism evidence="1 2">
    <name type="scientific">Candidatus Nealsonbacteria bacterium RIFOXYC1_FULL_40_7</name>
    <dbReference type="NCBI Taxonomy" id="1801678"/>
    <lineage>
        <taxon>Bacteria</taxon>
        <taxon>Candidatus Nealsoniibacteriota</taxon>
    </lineage>
</organism>
<proteinExistence type="predicted"/>
<protein>
    <recommendedName>
        <fullName evidence="3">Aspartyl/glutamyl-tRNA(Asn/Gln) amidotransferase subunit C</fullName>
    </recommendedName>
</protein>
<dbReference type="Gene3D" id="1.10.20.60">
    <property type="entry name" value="Glu-tRNAGln amidotransferase C subunit, N-terminal domain"/>
    <property type="match status" value="1"/>
</dbReference>
<reference evidence="1 2" key="1">
    <citation type="journal article" date="2016" name="Nat. Commun.">
        <title>Thousands of microbial genomes shed light on interconnected biogeochemical processes in an aquifer system.</title>
        <authorList>
            <person name="Anantharaman K."/>
            <person name="Brown C.T."/>
            <person name="Hug L.A."/>
            <person name="Sharon I."/>
            <person name="Castelle C.J."/>
            <person name="Probst A.J."/>
            <person name="Thomas B.C."/>
            <person name="Singh A."/>
            <person name="Wilkins M.J."/>
            <person name="Karaoz U."/>
            <person name="Brodie E.L."/>
            <person name="Williams K.H."/>
            <person name="Hubbard S.S."/>
            <person name="Banfield J.F."/>
        </authorList>
    </citation>
    <scope>NUCLEOTIDE SEQUENCE [LARGE SCALE GENOMIC DNA]</scope>
</reference>
<dbReference type="InterPro" id="IPR036113">
    <property type="entry name" value="Asp/Glu-ADT_sf_sub_c"/>
</dbReference>
<sequence length="94" mass="10707">MKVENIAKLARIGLLKEETEKLEKELSSILDYFNVLKKANSKKDPTFHPSEKFIGNVFREDIPSGESPERVENIISLFPDKEGRHIKVKAILNG</sequence>
<dbReference type="Proteomes" id="UP000176326">
    <property type="component" value="Unassembled WGS sequence"/>
</dbReference>
<dbReference type="AlphaFoldDB" id="A0A1G2ELN2"/>
<accession>A0A1G2ELN2</accession>
<evidence type="ECO:0000313" key="1">
    <source>
        <dbReference type="EMBL" id="OGZ26696.1"/>
    </source>
</evidence>
<comment type="caution">
    <text evidence="1">The sequence shown here is derived from an EMBL/GenBank/DDBJ whole genome shotgun (WGS) entry which is preliminary data.</text>
</comment>